<dbReference type="InterPro" id="IPR046360">
    <property type="entry name" value="T-box_DNA-bd"/>
</dbReference>
<gene>
    <name evidence="8" type="ORF">GSTENG00026874001</name>
</gene>
<feature type="region of interest" description="Disordered" evidence="6">
    <location>
        <begin position="88"/>
        <end position="216"/>
    </location>
</feature>
<comment type="subcellular location">
    <subcellularLocation>
        <location evidence="5">Nucleus</location>
    </subcellularLocation>
</comment>
<dbReference type="Pfam" id="PF20627">
    <property type="entry name" value="TBX2-3_RD"/>
    <property type="match status" value="1"/>
</dbReference>
<dbReference type="PROSITE" id="PS50252">
    <property type="entry name" value="TBOX_3"/>
    <property type="match status" value="1"/>
</dbReference>
<keyword evidence="4 5" id="KW-0539">Nucleus</keyword>
<dbReference type="KEGG" id="tng:GSTEN00026874G001"/>
<comment type="caution">
    <text evidence="5">Lacks conserved residue(s) required for the propagation of feature annotation.</text>
</comment>
<dbReference type="FunFam" id="2.60.40.820:FF:000014">
    <property type="entry name" value="Optomotor-blind protein"/>
    <property type="match status" value="1"/>
</dbReference>
<dbReference type="GO" id="GO:0045893">
    <property type="term" value="P:positive regulation of DNA-templated transcription"/>
    <property type="evidence" value="ECO:0007669"/>
    <property type="project" value="InterPro"/>
</dbReference>
<accession>Q4RYM5</accession>
<dbReference type="InterPro" id="IPR008967">
    <property type="entry name" value="p53-like_TF_DNA-bd_sf"/>
</dbReference>
<dbReference type="Pfam" id="PF12598">
    <property type="entry name" value="TBX2-3_TAD"/>
    <property type="match status" value="1"/>
</dbReference>
<dbReference type="GO" id="GO:0000785">
    <property type="term" value="C:chromatin"/>
    <property type="evidence" value="ECO:0007669"/>
    <property type="project" value="TreeGrafter"/>
</dbReference>
<keyword evidence="2 5" id="KW-0238">DNA-binding</keyword>
<dbReference type="InterPro" id="IPR036960">
    <property type="entry name" value="T-box_sf"/>
</dbReference>
<evidence type="ECO:0000256" key="3">
    <source>
        <dbReference type="ARBA" id="ARBA00023163"/>
    </source>
</evidence>
<dbReference type="InterPro" id="IPR001699">
    <property type="entry name" value="TF_T-box"/>
</dbReference>
<evidence type="ECO:0000313" key="8">
    <source>
        <dbReference type="EMBL" id="CAG06507.1"/>
    </source>
</evidence>
<dbReference type="GO" id="GO:0000978">
    <property type="term" value="F:RNA polymerase II cis-regulatory region sequence-specific DNA binding"/>
    <property type="evidence" value="ECO:0007669"/>
    <property type="project" value="InterPro"/>
</dbReference>
<feature type="compositionally biased region" description="Basic and acidic residues" evidence="6">
    <location>
        <begin position="124"/>
        <end position="144"/>
    </location>
</feature>
<feature type="compositionally biased region" description="Basic and acidic residues" evidence="6">
    <location>
        <begin position="162"/>
        <end position="192"/>
    </location>
</feature>
<feature type="compositionally biased region" description="Low complexity" evidence="6">
    <location>
        <begin position="94"/>
        <end position="104"/>
    </location>
</feature>
<feature type="compositionally biased region" description="Polar residues" evidence="6">
    <location>
        <begin position="400"/>
        <end position="413"/>
    </location>
</feature>
<evidence type="ECO:0000256" key="1">
    <source>
        <dbReference type="ARBA" id="ARBA00023015"/>
    </source>
</evidence>
<dbReference type="Gene3D" id="2.60.40.820">
    <property type="entry name" value="Transcription factor, T-box"/>
    <property type="match status" value="1"/>
</dbReference>
<organism evidence="8">
    <name type="scientific">Tetraodon nigroviridis</name>
    <name type="common">Spotted green pufferfish</name>
    <name type="synonym">Chelonodon nigroviridis</name>
    <dbReference type="NCBI Taxonomy" id="99883"/>
    <lineage>
        <taxon>Eukaryota</taxon>
        <taxon>Metazoa</taxon>
        <taxon>Chordata</taxon>
        <taxon>Craniata</taxon>
        <taxon>Vertebrata</taxon>
        <taxon>Euteleostomi</taxon>
        <taxon>Actinopterygii</taxon>
        <taxon>Neopterygii</taxon>
        <taxon>Teleostei</taxon>
        <taxon>Neoteleostei</taxon>
        <taxon>Acanthomorphata</taxon>
        <taxon>Eupercaria</taxon>
        <taxon>Tetraodontiformes</taxon>
        <taxon>Tetradontoidea</taxon>
        <taxon>Tetraodontidae</taxon>
        <taxon>Tetraodon</taxon>
    </lineage>
</organism>
<dbReference type="PANTHER" id="PTHR11267">
    <property type="entry name" value="T-BOX PROTEIN-RELATED"/>
    <property type="match status" value="1"/>
</dbReference>
<dbReference type="PANTHER" id="PTHR11267:SF82">
    <property type="entry name" value="T-BOX TRANSCRIPTION FACTOR TBX2"/>
    <property type="match status" value="1"/>
</dbReference>
<comment type="caution">
    <text evidence="8">The sequence shown here is derived from an EMBL/GenBank/DDBJ whole genome shotgun (WGS) entry which is preliminary data.</text>
</comment>
<evidence type="ECO:0000256" key="5">
    <source>
        <dbReference type="PROSITE-ProRule" id="PRU00201"/>
    </source>
</evidence>
<reference evidence="8" key="1">
    <citation type="journal article" date="2004" name="Nature">
        <title>Genome duplication in the teleost fish Tetraodon nigroviridis reveals the early vertebrate proto-karyotype.</title>
        <authorList>
            <person name="Jaillon O."/>
            <person name="Aury J.-M."/>
            <person name="Brunet F."/>
            <person name="Petit J.-L."/>
            <person name="Stange-Thomann N."/>
            <person name="Mauceli E."/>
            <person name="Bouneau L."/>
            <person name="Fischer C."/>
            <person name="Ozouf-Costaz C."/>
            <person name="Bernot A."/>
            <person name="Nicaud S."/>
            <person name="Jaffe D."/>
            <person name="Fisher S."/>
            <person name="Lutfalla G."/>
            <person name="Dossat C."/>
            <person name="Segurens B."/>
            <person name="Dasilva C."/>
            <person name="Salanoubat M."/>
            <person name="Levy M."/>
            <person name="Boudet N."/>
            <person name="Castellano S."/>
            <person name="Anthouard V."/>
            <person name="Jubin C."/>
            <person name="Castelli V."/>
            <person name="Katinka M."/>
            <person name="Vacherie B."/>
            <person name="Biemont C."/>
            <person name="Skalli Z."/>
            <person name="Cattolico L."/>
            <person name="Poulain J."/>
            <person name="De Berardinis V."/>
            <person name="Cruaud C."/>
            <person name="Duprat S."/>
            <person name="Brottier P."/>
            <person name="Coutanceau J.-P."/>
            <person name="Gouzy J."/>
            <person name="Parra G."/>
            <person name="Lardier G."/>
            <person name="Chapple C."/>
            <person name="McKernan K.J."/>
            <person name="McEwan P."/>
            <person name="Bosak S."/>
            <person name="Kellis M."/>
            <person name="Volff J.-N."/>
            <person name="Guigo R."/>
            <person name="Zody M.C."/>
            <person name="Mesirov J."/>
            <person name="Lindblad-Toh K."/>
            <person name="Birren B."/>
            <person name="Nusbaum C."/>
            <person name="Kahn D."/>
            <person name="Robinson-Rechavi M."/>
            <person name="Laudet V."/>
            <person name="Schachter V."/>
            <person name="Quetier F."/>
            <person name="Saurin W."/>
            <person name="Scarpelli C."/>
            <person name="Wincker P."/>
            <person name="Lander E.S."/>
            <person name="Weissenbach J."/>
            <person name="Roest Crollius H."/>
        </authorList>
    </citation>
    <scope>NUCLEOTIDE SEQUENCE [LARGE SCALE GENOMIC DNA]</scope>
</reference>
<dbReference type="OrthoDB" id="7442607at2759"/>
<dbReference type="GO" id="GO:0005634">
    <property type="term" value="C:nucleus"/>
    <property type="evidence" value="ECO:0007669"/>
    <property type="project" value="UniProtKB-SubCell"/>
</dbReference>
<feature type="region of interest" description="Disordered" evidence="6">
    <location>
        <begin position="478"/>
        <end position="502"/>
    </location>
</feature>
<feature type="compositionally biased region" description="Basic and acidic residues" evidence="6">
    <location>
        <begin position="198"/>
        <end position="208"/>
    </location>
</feature>
<dbReference type="EMBL" id="CAAE01014974">
    <property type="protein sequence ID" value="CAG06507.1"/>
    <property type="molecule type" value="Genomic_DNA"/>
</dbReference>
<evidence type="ECO:0000256" key="2">
    <source>
        <dbReference type="ARBA" id="ARBA00023125"/>
    </source>
</evidence>
<evidence type="ECO:0000256" key="6">
    <source>
        <dbReference type="SAM" id="MobiDB-lite"/>
    </source>
</evidence>
<dbReference type="PRINTS" id="PR00937">
    <property type="entry name" value="TBOX"/>
</dbReference>
<evidence type="ECO:0000256" key="4">
    <source>
        <dbReference type="ARBA" id="ARBA00023242"/>
    </source>
</evidence>
<protein>
    <submittedName>
        <fullName evidence="8">(spotted green pufferfish) hypothetical protein</fullName>
    </submittedName>
</protein>
<feature type="region of interest" description="Disordered" evidence="6">
    <location>
        <begin position="393"/>
        <end position="443"/>
    </location>
</feature>
<dbReference type="SUPFAM" id="SSF49417">
    <property type="entry name" value="p53-like transcription factors"/>
    <property type="match status" value="1"/>
</dbReference>
<keyword evidence="1" id="KW-0805">Transcription regulation</keyword>
<sequence>MHKYQPRFHIVRANDILKLPYSTFRTYVFPETEFVAVTAYQNDKITQLKIDNNPFAKGFRDTGNGRREKRKQLTMPSLRMYEDQCKVDREGADSDASSSEAPAGRDQVHSPLGGASSPLRFSRPSREDKTCTDSEQELEHHDELCAGSNSPGPEPVSPYSSRCEDRVRDRPSTEKKDDSIFSIRNLEKDKAESRHRKDTSEPLTKDPEAGGISASKDTFSPLMVQTESPSHFSPGHLQSLALSGLHSQQFFSPLNTGSPLLFHPSQFAMAPGAFSAMGMSHLLASVSGASGLENGSLSGQGSGGTPNPFPFHLSQHMLASQGIPMPPFGGLFPYPYTYMAAAAAAASASALPATSSSSPLSRNPFLSSSRPRLRFNPYQLPVSLPQSSSLLSAGLQSSLNPGSESSKPGSRETSPALEHHSNHKTGGSAGRSASPKASMKDSVNELQSIQRLVSGLEKRTPSPQLRRGTRGFWSQTTCRRRGTGRHPAVPAEDSRGAEDGSKQMRAGRGEMLQEKVSAVTDGCMSRVQDASQPDLLSEEPRLDLSTAPTIPSASEPNQPSGEWWWADERSPEPTMGPLHLLVVLHHHPPPVLPGASFDLAAMLEIPREGM</sequence>
<dbReference type="InterPro" id="IPR048387">
    <property type="entry name" value="TBX2_3_RD"/>
</dbReference>
<dbReference type="Pfam" id="PF00907">
    <property type="entry name" value="T-box"/>
    <property type="match status" value="1"/>
</dbReference>
<evidence type="ECO:0000259" key="7">
    <source>
        <dbReference type="PROSITE" id="PS50252"/>
    </source>
</evidence>
<keyword evidence="3" id="KW-0804">Transcription</keyword>
<dbReference type="InterPro" id="IPR022582">
    <property type="entry name" value="TBX2/3_TAD"/>
</dbReference>
<name>Q4RYM5_TETNG</name>
<dbReference type="GO" id="GO:0001708">
    <property type="term" value="P:cell fate specification"/>
    <property type="evidence" value="ECO:0007669"/>
    <property type="project" value="TreeGrafter"/>
</dbReference>
<dbReference type="SMART" id="SM00425">
    <property type="entry name" value="TBOX"/>
    <property type="match status" value="1"/>
</dbReference>
<dbReference type="GO" id="GO:0000981">
    <property type="term" value="F:DNA-binding transcription factor activity, RNA polymerase II-specific"/>
    <property type="evidence" value="ECO:0007669"/>
    <property type="project" value="TreeGrafter"/>
</dbReference>
<feature type="domain" description="T-box" evidence="7">
    <location>
        <begin position="1"/>
        <end position="61"/>
    </location>
</feature>
<feature type="compositionally biased region" description="Basic and acidic residues" evidence="6">
    <location>
        <begin position="492"/>
        <end position="502"/>
    </location>
</feature>
<dbReference type="AlphaFoldDB" id="Q4RYM5"/>
<proteinExistence type="predicted"/>
<reference evidence="8" key="2">
    <citation type="submission" date="2004-02" db="EMBL/GenBank/DDBJ databases">
        <authorList>
            <consortium name="Genoscope"/>
            <consortium name="Whitehead Institute Centre for Genome Research"/>
        </authorList>
    </citation>
    <scope>NUCLEOTIDE SEQUENCE</scope>
</reference>